<gene>
    <name evidence="2" type="ORF">A3A49_01325</name>
</gene>
<comment type="caution">
    <text evidence="2">The sequence shown here is derived from an EMBL/GenBank/DDBJ whole genome shotgun (WGS) entry which is preliminary data.</text>
</comment>
<feature type="transmembrane region" description="Helical" evidence="1">
    <location>
        <begin position="21"/>
        <end position="39"/>
    </location>
</feature>
<evidence type="ECO:0000313" key="3">
    <source>
        <dbReference type="Proteomes" id="UP000176740"/>
    </source>
</evidence>
<evidence type="ECO:0000256" key="1">
    <source>
        <dbReference type="SAM" id="Phobius"/>
    </source>
</evidence>
<sequence length="231" mass="27199">MPKALFQLQIPRLNLVKIISYFIIIFLTPTLILLNYRYLVFNHNFYKSEFARLNIYQQFASRQAVDTQSTNLIKYFCCAQTLDKDFYTQKEISHLADVKNLILLTNTLMVFFSIVLLVTTLFLIIKKQLKTLFKTYQLSSLATLVIIFVLYLSSKLNFSFIFINFHYLTFRNDYWLLSQDSNLLKLFPQQFFVDFTNRLAFNTIISALAILIISTILILIQHKKLPPKSKT</sequence>
<reference evidence="2 3" key="1">
    <citation type="journal article" date="2016" name="Nat. Commun.">
        <title>Thousands of microbial genomes shed light on interconnected biogeochemical processes in an aquifer system.</title>
        <authorList>
            <person name="Anantharaman K."/>
            <person name="Brown C.T."/>
            <person name="Hug L.A."/>
            <person name="Sharon I."/>
            <person name="Castelle C.J."/>
            <person name="Probst A.J."/>
            <person name="Thomas B.C."/>
            <person name="Singh A."/>
            <person name="Wilkins M.J."/>
            <person name="Karaoz U."/>
            <person name="Brodie E.L."/>
            <person name="Williams K.H."/>
            <person name="Hubbard S.S."/>
            <person name="Banfield J.F."/>
        </authorList>
    </citation>
    <scope>NUCLEOTIDE SEQUENCE [LARGE SCALE GENOMIC DNA]</scope>
</reference>
<keyword evidence="1" id="KW-0472">Membrane</keyword>
<feature type="transmembrane region" description="Helical" evidence="1">
    <location>
        <begin position="101"/>
        <end position="124"/>
    </location>
</feature>
<keyword evidence="1" id="KW-1133">Transmembrane helix</keyword>
<proteinExistence type="predicted"/>
<evidence type="ECO:0000313" key="2">
    <source>
        <dbReference type="EMBL" id="OGD98104.1"/>
    </source>
</evidence>
<organism evidence="2 3">
    <name type="scientific">Candidatus Curtissbacteria bacterium RIFCSPLOWO2_01_FULL_38_11b</name>
    <dbReference type="NCBI Taxonomy" id="1797725"/>
    <lineage>
        <taxon>Bacteria</taxon>
        <taxon>Candidatus Curtissiibacteriota</taxon>
    </lineage>
</organism>
<evidence type="ECO:0008006" key="4">
    <source>
        <dbReference type="Google" id="ProtNLM"/>
    </source>
</evidence>
<dbReference type="AlphaFoldDB" id="A0A1F5H215"/>
<accession>A0A1F5H215</accession>
<protein>
    <recommendedName>
        <fullName evidence="4">TIGR01906 family membrane protein</fullName>
    </recommendedName>
</protein>
<dbReference type="Proteomes" id="UP000176740">
    <property type="component" value="Unassembled WGS sequence"/>
</dbReference>
<dbReference type="InterPro" id="IPR010178">
    <property type="entry name" value="Lit"/>
</dbReference>
<dbReference type="Pfam" id="PF07314">
    <property type="entry name" value="Lit"/>
    <property type="match status" value="1"/>
</dbReference>
<feature type="transmembrane region" description="Helical" evidence="1">
    <location>
        <begin position="199"/>
        <end position="220"/>
    </location>
</feature>
<keyword evidence="1" id="KW-0812">Transmembrane</keyword>
<dbReference type="EMBL" id="MFBO01000016">
    <property type="protein sequence ID" value="OGD98104.1"/>
    <property type="molecule type" value="Genomic_DNA"/>
</dbReference>
<name>A0A1F5H215_9BACT</name>